<feature type="domain" description="Integrase catalytic" evidence="6">
    <location>
        <begin position="1046"/>
        <end position="1202"/>
    </location>
</feature>
<dbReference type="InterPro" id="IPR021109">
    <property type="entry name" value="Peptidase_aspartic_dom_sf"/>
</dbReference>
<dbReference type="EMBL" id="AP028909">
    <property type="protein sequence ID" value="BES88336.1"/>
    <property type="molecule type" value="Genomic_DNA"/>
</dbReference>
<feature type="domain" description="Reverse transcriptase" evidence="5">
    <location>
        <begin position="496"/>
        <end position="673"/>
    </location>
</feature>
<protein>
    <recommendedName>
        <fullName evidence="1">RNA-directed DNA polymerase</fullName>
        <ecNumber evidence="1">2.7.7.49</ecNumber>
    </recommendedName>
</protein>
<evidence type="ECO:0000256" key="3">
    <source>
        <dbReference type="ARBA" id="ARBA00022918"/>
    </source>
</evidence>
<organism evidence="7 8">
    <name type="scientific">Nesidiocoris tenuis</name>
    <dbReference type="NCBI Taxonomy" id="355587"/>
    <lineage>
        <taxon>Eukaryota</taxon>
        <taxon>Metazoa</taxon>
        <taxon>Ecdysozoa</taxon>
        <taxon>Arthropoda</taxon>
        <taxon>Hexapoda</taxon>
        <taxon>Insecta</taxon>
        <taxon>Pterygota</taxon>
        <taxon>Neoptera</taxon>
        <taxon>Paraneoptera</taxon>
        <taxon>Hemiptera</taxon>
        <taxon>Heteroptera</taxon>
        <taxon>Panheteroptera</taxon>
        <taxon>Cimicomorpha</taxon>
        <taxon>Miridae</taxon>
        <taxon>Dicyphina</taxon>
        <taxon>Nesidiocoris</taxon>
    </lineage>
</organism>
<evidence type="ECO:0000313" key="7">
    <source>
        <dbReference type="EMBL" id="BES88336.1"/>
    </source>
</evidence>
<dbReference type="Gene3D" id="3.30.420.10">
    <property type="entry name" value="Ribonuclease H-like superfamily/Ribonuclease H"/>
    <property type="match status" value="1"/>
</dbReference>
<evidence type="ECO:0000256" key="2">
    <source>
        <dbReference type="ARBA" id="ARBA00022801"/>
    </source>
</evidence>
<keyword evidence="3" id="KW-0695">RNA-directed DNA polymerase</keyword>
<dbReference type="Pfam" id="PF17921">
    <property type="entry name" value="Integrase_H2C2"/>
    <property type="match status" value="1"/>
</dbReference>
<dbReference type="CDD" id="cd01647">
    <property type="entry name" value="RT_LTR"/>
    <property type="match status" value="1"/>
</dbReference>
<dbReference type="InterPro" id="IPR041588">
    <property type="entry name" value="Integrase_H2C2"/>
</dbReference>
<dbReference type="PROSITE" id="PS50878">
    <property type="entry name" value="RT_POL"/>
    <property type="match status" value="1"/>
</dbReference>
<keyword evidence="3" id="KW-0808">Transferase</keyword>
<feature type="compositionally biased region" description="Basic residues" evidence="4">
    <location>
        <begin position="1"/>
        <end position="14"/>
    </location>
</feature>
<evidence type="ECO:0000256" key="1">
    <source>
        <dbReference type="ARBA" id="ARBA00012493"/>
    </source>
</evidence>
<feature type="region of interest" description="Disordered" evidence="4">
    <location>
        <begin position="1289"/>
        <end position="1321"/>
    </location>
</feature>
<name>A0ABN7ABY5_9HEMI</name>
<accession>A0ABN7ABY5</accession>
<dbReference type="InterPro" id="IPR050951">
    <property type="entry name" value="Retrovirus_Pol_polyprotein"/>
</dbReference>
<dbReference type="InterPro" id="IPR043502">
    <property type="entry name" value="DNA/RNA_pol_sf"/>
</dbReference>
<evidence type="ECO:0000259" key="5">
    <source>
        <dbReference type="PROSITE" id="PS50878"/>
    </source>
</evidence>
<reference evidence="7 8" key="1">
    <citation type="submission" date="2023-09" db="EMBL/GenBank/DDBJ databases">
        <title>Nesidiocoris tenuis whole genome shotgun sequence.</title>
        <authorList>
            <person name="Shibata T."/>
            <person name="Shimoda M."/>
            <person name="Kobayashi T."/>
            <person name="Uehara T."/>
        </authorList>
    </citation>
    <scope>NUCLEOTIDE SEQUENCE [LARGE SCALE GENOMIC DNA]</scope>
    <source>
        <strain evidence="7 8">Japan</strain>
    </source>
</reference>
<dbReference type="PANTHER" id="PTHR37984">
    <property type="entry name" value="PROTEIN CBG26694"/>
    <property type="match status" value="1"/>
</dbReference>
<feature type="region of interest" description="Disordered" evidence="4">
    <location>
        <begin position="1"/>
        <end position="27"/>
    </location>
</feature>
<dbReference type="Pfam" id="PF00077">
    <property type="entry name" value="RVP"/>
    <property type="match status" value="1"/>
</dbReference>
<dbReference type="Proteomes" id="UP001307889">
    <property type="component" value="Chromosome 1"/>
</dbReference>
<dbReference type="InterPro" id="IPR001584">
    <property type="entry name" value="Integrase_cat-core"/>
</dbReference>
<keyword evidence="3" id="KW-0548">Nucleotidyltransferase</keyword>
<proteinExistence type="predicted"/>
<dbReference type="InterPro" id="IPR018061">
    <property type="entry name" value="Retropepsins"/>
</dbReference>
<dbReference type="PROSITE" id="PS50994">
    <property type="entry name" value="INTEGRASE"/>
    <property type="match status" value="1"/>
</dbReference>
<dbReference type="Pfam" id="PF00665">
    <property type="entry name" value="rve"/>
    <property type="match status" value="1"/>
</dbReference>
<evidence type="ECO:0000313" key="8">
    <source>
        <dbReference type="Proteomes" id="UP001307889"/>
    </source>
</evidence>
<evidence type="ECO:0000256" key="4">
    <source>
        <dbReference type="SAM" id="MobiDB-lite"/>
    </source>
</evidence>
<dbReference type="InterPro" id="IPR041577">
    <property type="entry name" value="RT_RNaseH_2"/>
</dbReference>
<gene>
    <name evidence="7" type="ORF">NTJ_01144</name>
</gene>
<evidence type="ECO:0000259" key="6">
    <source>
        <dbReference type="PROSITE" id="PS50994"/>
    </source>
</evidence>
<dbReference type="Gene3D" id="3.10.10.10">
    <property type="entry name" value="HIV Type 1 Reverse Transcriptase, subunit A, domain 1"/>
    <property type="match status" value="1"/>
</dbReference>
<dbReference type="InterPro" id="IPR012337">
    <property type="entry name" value="RNaseH-like_sf"/>
</dbReference>
<sequence>MPKKSISKRKTRTARSHDDQSSGSELEQVDLQKKVLYNGTPRFTYIPPPFEKFCHQKDLSWQSWSRKFDWYRDTSALYLQPNKIQISALLLAMGDDAEDILDSFGLRDPSYSEVIQNFDNFFNKQVNVIYERTKFNKRVQLSDESAEEFYTSLLKLVKKCGYGTLRDELLRDRLVAGLHDDGLSQQLQMDSNLTLEKALERIKVSECVKKQQPTVRAAKVPNYVDIEPINTFNRGGRAPNASKIKRPFKCYRCGSSSYHSKEDCKAFDSRCSFCKVVGHYESCCLKKKSSSKGVNEVSQDHNSAESDKSFLLDTINLHQIATSSENHPIKVKLWVNNVPVSFKVDTGADVSCIPSLMWRTKFSNHQLAPYQGKIEGASQMALKCFGSFEANLRTASSRSSCEKLFVIDNLKFPLLGRPAIKTLSILTFSEEVVQDVNVVEDQFSGIFSPNPGSMKGDPYKIKIKQNSKPYSILVPRRLALPLLGKVKDELKRMETLGIISKVLEGTEWCSPIVVAPKKDGSIRLCVDFTKLNEFVIRERLILPSTDEVLAKIENAKVFSKMDARMGFWQIPLAKQSRLLTTFITPFGRYCFNRLPFGISSAPEHFQRRVLEILDGLEGCVVMMDDILVYGENVKSHDERLKAVLTRLQQNGVTLNHEKCEFRKNSVTFLGHEVSSNGIRPDKTKIKAIKDIPAPKDLPELRRFLGMYNYLSKFIGMSAHISQPLRELLKSSSDYVWGQPQEKAFQKMKNVISSSPVLKSFHPSAPTRLSADASSYALGAVLEQEFDGKYHPITYISRSMTLTEQGYAQIEKEALAVSWACERLSMYLTGLQFTILTDHKPLVQLLGSKAIHELTPRLQRFRLRLTNFDYQIQHVSGKTFYVADALSRMKVTPHDEKDEKKCEILELAVAALLKQMPVSDVLHDRIREATLTDPVSQSIIQCLRNGWTKNSIRDPAVSPFYKFRNEYSLVDGLLLMNNRIVIPRSLQPEILQKLHSGHLGVTKCRSLAKATVWWPGISTHIEKQIADCYVCTANSKQRRDPLIPTPFPELPWSLVGADLFELNNQKYIAVQDYYSRYLEVKLLTSTSSTSVIRILKDIFSHHGIPHKLRCDNGPQFSAEEFKIFAREWGIMISTSSPGFPQSNGLAESAVDTAKRLIQKSGDLETALLSYRSAALENGYSPAELLMGRRLRTHVPITVENLKPRLPDGERLVEKEAKSRKKRKNYYDKRYGARKEQEELKKGERVLIRDRREEATVLDKHTTPRSYIVATDEGIRYRRNRAHLIKLPQTNTCVAPGPTRAPVSELERRRSSRTARPPQRLGY</sequence>
<dbReference type="SUPFAM" id="SSF53098">
    <property type="entry name" value="Ribonuclease H-like"/>
    <property type="match status" value="1"/>
</dbReference>
<dbReference type="SUPFAM" id="SSF56672">
    <property type="entry name" value="DNA/RNA polymerases"/>
    <property type="match status" value="1"/>
</dbReference>
<dbReference type="InterPro" id="IPR043128">
    <property type="entry name" value="Rev_trsase/Diguanyl_cyclase"/>
</dbReference>
<dbReference type="Pfam" id="PF17919">
    <property type="entry name" value="RT_RNaseH_2"/>
    <property type="match status" value="1"/>
</dbReference>
<dbReference type="Pfam" id="PF00078">
    <property type="entry name" value="RVT_1"/>
    <property type="match status" value="1"/>
</dbReference>
<dbReference type="SUPFAM" id="SSF50630">
    <property type="entry name" value="Acid proteases"/>
    <property type="match status" value="1"/>
</dbReference>
<dbReference type="EC" id="2.7.7.49" evidence="1"/>
<dbReference type="Gene3D" id="3.30.70.270">
    <property type="match status" value="2"/>
</dbReference>
<dbReference type="CDD" id="cd09274">
    <property type="entry name" value="RNase_HI_RT_Ty3"/>
    <property type="match status" value="1"/>
</dbReference>
<dbReference type="Gene3D" id="1.10.340.70">
    <property type="match status" value="1"/>
</dbReference>
<dbReference type="PANTHER" id="PTHR37984:SF9">
    <property type="entry name" value="INTEGRASE CATALYTIC DOMAIN-CONTAINING PROTEIN"/>
    <property type="match status" value="1"/>
</dbReference>
<keyword evidence="8" id="KW-1185">Reference proteome</keyword>
<dbReference type="Gene3D" id="2.40.70.10">
    <property type="entry name" value="Acid Proteases"/>
    <property type="match status" value="1"/>
</dbReference>
<keyword evidence="2" id="KW-0378">Hydrolase</keyword>
<dbReference type="InterPro" id="IPR000477">
    <property type="entry name" value="RT_dom"/>
</dbReference>
<dbReference type="InterPro" id="IPR036397">
    <property type="entry name" value="RNaseH_sf"/>
</dbReference>